<feature type="domain" description="S1 motif" evidence="1">
    <location>
        <begin position="296"/>
        <end position="363"/>
    </location>
</feature>
<dbReference type="SMART" id="SM00316">
    <property type="entry name" value="S1"/>
    <property type="match status" value="4"/>
</dbReference>
<gene>
    <name evidence="2" type="ORF">AUJ30_00255</name>
</gene>
<dbReference type="PANTHER" id="PTHR47559:SF1">
    <property type="entry name" value="OS03G0844900 PROTEIN"/>
    <property type="match status" value="1"/>
</dbReference>
<dbReference type="STRING" id="1805425.AUJ30_00255"/>
<dbReference type="AlphaFoldDB" id="A0A1J4Y577"/>
<reference evidence="2 3" key="1">
    <citation type="journal article" date="2016" name="Environ. Microbiol.">
        <title>Genomic resolution of a cold subsurface aquifer community provides metabolic insights for novel microbes adapted to high CO concentrations.</title>
        <authorList>
            <person name="Probst A.J."/>
            <person name="Castelle C.J."/>
            <person name="Singh A."/>
            <person name="Brown C.T."/>
            <person name="Anantharaman K."/>
            <person name="Sharon I."/>
            <person name="Hug L.A."/>
            <person name="Burstein D."/>
            <person name="Emerson J.B."/>
            <person name="Thomas B.C."/>
            <person name="Banfield J.F."/>
        </authorList>
    </citation>
    <scope>NUCLEOTIDE SEQUENCE [LARGE SCALE GENOMIC DNA]</scope>
    <source>
        <strain evidence="2">CG1_02_39_135</strain>
    </source>
</reference>
<dbReference type="Gene3D" id="2.40.50.140">
    <property type="entry name" value="Nucleic acid-binding proteins"/>
    <property type="match status" value="4"/>
</dbReference>
<dbReference type="InterPro" id="IPR003029">
    <property type="entry name" value="S1_domain"/>
</dbReference>
<evidence type="ECO:0000259" key="1">
    <source>
        <dbReference type="PROSITE" id="PS50126"/>
    </source>
</evidence>
<evidence type="ECO:0000313" key="2">
    <source>
        <dbReference type="EMBL" id="OIO65893.1"/>
    </source>
</evidence>
<dbReference type="InterPro" id="IPR052757">
    <property type="entry name" value="Ribosomal_protein_S1"/>
</dbReference>
<feature type="domain" description="S1 motif" evidence="1">
    <location>
        <begin position="115"/>
        <end position="193"/>
    </location>
</feature>
<dbReference type="PROSITE" id="PS50126">
    <property type="entry name" value="S1"/>
    <property type="match status" value="4"/>
</dbReference>
<accession>A0A1J4Y577</accession>
<dbReference type="GO" id="GO:0003676">
    <property type="term" value="F:nucleic acid binding"/>
    <property type="evidence" value="ECO:0007669"/>
    <property type="project" value="InterPro"/>
</dbReference>
<dbReference type="PANTHER" id="PTHR47559">
    <property type="entry name" value="OS03G0844900 PROTEIN"/>
    <property type="match status" value="1"/>
</dbReference>
<name>A0A1J4Y577_9BACT</name>
<dbReference type="EMBL" id="MNWX01000004">
    <property type="protein sequence ID" value="OIO65893.1"/>
    <property type="molecule type" value="Genomic_DNA"/>
</dbReference>
<dbReference type="SUPFAM" id="SSF50249">
    <property type="entry name" value="Nucleic acid-binding proteins"/>
    <property type="match status" value="4"/>
</dbReference>
<sequence>MSSITAKKTNSAINQLMKTEPDLISFLKEGDLIEVKLLKKTPRAAYFDLDKFGTGIIYGIELSNARNLLRDLQVGGSVAAKITDLENESGFVELSLAGARQQRNWQELKELRDNEGALTVKIVGANSGGLVTTINEVKAFLPVSQLTSEHYPRVDNSDRNKILEELRKFVGQEMKVKIIDLNPRTNKLIVSERGVIEQNIKELIEKYKVGDVIDGIVSGIADFGVFIRFADNPAIEGLVHIFEIDHRLIDDPKEVVKINEPVKVKIIEIKEGRVFLSLKALKPDPWETIGDKLKEGQEVNGVVYKFNPFGAYINLEHGLQGLLHIVEFGSPEEMKKELEIGKQYQFIVESIEPKEKRLVLKLKK</sequence>
<dbReference type="InterPro" id="IPR012340">
    <property type="entry name" value="NA-bd_OB-fold"/>
</dbReference>
<evidence type="ECO:0000313" key="3">
    <source>
        <dbReference type="Proteomes" id="UP000182693"/>
    </source>
</evidence>
<dbReference type="Proteomes" id="UP000182693">
    <property type="component" value="Unassembled WGS sequence"/>
</dbReference>
<feature type="domain" description="S1 motif" evidence="1">
    <location>
        <begin position="210"/>
        <end position="279"/>
    </location>
</feature>
<dbReference type="Pfam" id="PF00575">
    <property type="entry name" value="S1"/>
    <property type="match status" value="2"/>
</dbReference>
<organism evidence="2 3">
    <name type="scientific">Candidatus Wolfebacteria bacterium CG1_02_39_135</name>
    <dbReference type="NCBI Taxonomy" id="1805425"/>
    <lineage>
        <taxon>Bacteria</taxon>
        <taxon>Candidatus Wolfeibacteriota</taxon>
    </lineage>
</organism>
<proteinExistence type="predicted"/>
<protein>
    <recommendedName>
        <fullName evidence="1">S1 motif domain-containing protein</fullName>
    </recommendedName>
</protein>
<dbReference type="CDD" id="cd04465">
    <property type="entry name" value="S1_RPS1_repeat_ec2_hs2"/>
    <property type="match status" value="1"/>
</dbReference>
<feature type="domain" description="S1 motif" evidence="1">
    <location>
        <begin position="30"/>
        <end position="97"/>
    </location>
</feature>
<comment type="caution">
    <text evidence="2">The sequence shown here is derived from an EMBL/GenBank/DDBJ whole genome shotgun (WGS) entry which is preliminary data.</text>
</comment>